<feature type="chain" id="PRO_5045537990" evidence="1">
    <location>
        <begin position="23"/>
        <end position="163"/>
    </location>
</feature>
<dbReference type="InterPro" id="IPR007540">
    <property type="entry name" value="Fimbrial_CS1-type"/>
</dbReference>
<name>A0ABW7M0B2_9PSED</name>
<dbReference type="EMBL" id="JBINXB010000022">
    <property type="protein sequence ID" value="MFH6567345.1"/>
    <property type="molecule type" value="Genomic_DNA"/>
</dbReference>
<evidence type="ECO:0000256" key="1">
    <source>
        <dbReference type="SAM" id="SignalP"/>
    </source>
</evidence>
<reference evidence="2 3" key="1">
    <citation type="submission" date="2024-10" db="EMBL/GenBank/DDBJ databases">
        <title>Aeromonas and Pseudomonas from the Cagarras Archipelago, Rio de Janeiro, Brazil.</title>
        <authorList>
            <person name="Canellas A.L.B."/>
            <person name="Laport M.S."/>
        </authorList>
    </citation>
    <scope>NUCLEOTIDE SEQUENCE [LARGE SCALE GENOMIC DNA]</scope>
    <source>
        <strain evidence="2 3">CPF-4</strain>
    </source>
</reference>
<keyword evidence="1" id="KW-0732">Signal</keyword>
<keyword evidence="3" id="KW-1185">Reference proteome</keyword>
<comment type="caution">
    <text evidence="2">The sequence shown here is derived from an EMBL/GenBank/DDBJ whole genome shotgun (WGS) entry which is preliminary data.</text>
</comment>
<accession>A0ABW7M0B2</accession>
<organism evidence="2 3">
    <name type="scientific">Pseudomonas kulmbachensis</name>
    <dbReference type="NCBI Taxonomy" id="3043408"/>
    <lineage>
        <taxon>Bacteria</taxon>
        <taxon>Pseudomonadati</taxon>
        <taxon>Pseudomonadota</taxon>
        <taxon>Gammaproteobacteria</taxon>
        <taxon>Pseudomonadales</taxon>
        <taxon>Pseudomonadaceae</taxon>
        <taxon>Pseudomonas</taxon>
    </lineage>
</organism>
<dbReference type="Proteomes" id="UP001609821">
    <property type="component" value="Unassembled WGS sequence"/>
</dbReference>
<protein>
    <submittedName>
        <fullName evidence="2">CS1 type fimbrial major subunit</fullName>
    </submittedName>
</protein>
<gene>
    <name evidence="2" type="ORF">ACHMWK_15390</name>
</gene>
<proteinExistence type="predicted"/>
<sequence>MFKKAIATSLVTLAIGSSSAWAANDATTAINITASIPTEVFHVLPVNPDFGRAEVMNYNLQTGLLSTLRQSYNIKNTAGSIKAYIDGGPVALSNGTAANNIALTTTFNGTTLTAAPQQVLASGTIATAGTSADLVITLAAPGNGVSGDFSAAYTVVFDNVPTL</sequence>
<dbReference type="Pfam" id="PF04449">
    <property type="entry name" value="Fimbrial_CS1"/>
    <property type="match status" value="1"/>
</dbReference>
<evidence type="ECO:0000313" key="2">
    <source>
        <dbReference type="EMBL" id="MFH6567345.1"/>
    </source>
</evidence>
<dbReference type="Gene3D" id="2.60.40.2040">
    <property type="entry name" value="CFA/I fimbrial subunit E, pilin domain"/>
    <property type="match status" value="1"/>
</dbReference>
<feature type="signal peptide" evidence="1">
    <location>
        <begin position="1"/>
        <end position="22"/>
    </location>
</feature>
<dbReference type="RefSeq" id="WP_395247234.1">
    <property type="nucleotide sequence ID" value="NZ_JBINXA010000061.1"/>
</dbReference>
<evidence type="ECO:0000313" key="3">
    <source>
        <dbReference type="Proteomes" id="UP001609821"/>
    </source>
</evidence>